<gene>
    <name evidence="1" type="ORF">ONZ51_g9319</name>
</gene>
<sequence length="132" mass="14770">MLARSLAALLDCRQWKLALVDLMPTVRSVDGFRMLVYEGFTLVRGARSVGQTGHDDVEVSSKPSNMTRTEWDFHGIQASCSTSSHERQMEAFVCRRRLPSEFWGWSSEIAVVLLRHLCGVEKTIIAAAGTKI</sequence>
<reference evidence="1" key="1">
    <citation type="submission" date="2022-11" db="EMBL/GenBank/DDBJ databases">
        <title>Genome Sequence of Cubamyces cubensis.</title>
        <authorList>
            <person name="Buettner E."/>
        </authorList>
    </citation>
    <scope>NUCLEOTIDE SEQUENCE</scope>
    <source>
        <strain evidence="1">MPL-01</strain>
    </source>
</reference>
<organism evidence="1 2">
    <name type="scientific">Trametes cubensis</name>
    <dbReference type="NCBI Taxonomy" id="1111947"/>
    <lineage>
        <taxon>Eukaryota</taxon>
        <taxon>Fungi</taxon>
        <taxon>Dikarya</taxon>
        <taxon>Basidiomycota</taxon>
        <taxon>Agaricomycotina</taxon>
        <taxon>Agaricomycetes</taxon>
        <taxon>Polyporales</taxon>
        <taxon>Polyporaceae</taxon>
        <taxon>Trametes</taxon>
    </lineage>
</organism>
<protein>
    <submittedName>
        <fullName evidence="1">Uncharacterized protein</fullName>
    </submittedName>
</protein>
<name>A0AAD7TLK5_9APHY</name>
<evidence type="ECO:0000313" key="2">
    <source>
        <dbReference type="Proteomes" id="UP001215151"/>
    </source>
</evidence>
<proteinExistence type="predicted"/>
<dbReference type="Proteomes" id="UP001215151">
    <property type="component" value="Unassembled WGS sequence"/>
</dbReference>
<accession>A0AAD7TLK5</accession>
<dbReference type="AlphaFoldDB" id="A0AAD7TLK5"/>
<keyword evidence="2" id="KW-1185">Reference proteome</keyword>
<evidence type="ECO:0000313" key="1">
    <source>
        <dbReference type="EMBL" id="KAJ8468945.1"/>
    </source>
</evidence>
<comment type="caution">
    <text evidence="1">The sequence shown here is derived from an EMBL/GenBank/DDBJ whole genome shotgun (WGS) entry which is preliminary data.</text>
</comment>
<dbReference type="EMBL" id="JAPEVG010000313">
    <property type="protein sequence ID" value="KAJ8468945.1"/>
    <property type="molecule type" value="Genomic_DNA"/>
</dbReference>